<dbReference type="InterPro" id="IPR008927">
    <property type="entry name" value="6-PGluconate_DH-like_C_sf"/>
</dbReference>
<dbReference type="InterPro" id="IPR036291">
    <property type="entry name" value="NAD(P)-bd_dom_sf"/>
</dbReference>
<reference evidence="6" key="1">
    <citation type="submission" date="2018-05" db="EMBL/GenBank/DDBJ databases">
        <authorList>
            <person name="Lanie J.A."/>
            <person name="Ng W.-L."/>
            <person name="Kazmierczak K.M."/>
            <person name="Andrzejewski T.M."/>
            <person name="Davidsen T.M."/>
            <person name="Wayne K.J."/>
            <person name="Tettelin H."/>
            <person name="Glass J.I."/>
            <person name="Rusch D."/>
            <person name="Podicherti R."/>
            <person name="Tsui H.-C.T."/>
            <person name="Winkler M.E."/>
        </authorList>
    </citation>
    <scope>NUCLEOTIDE SEQUENCE</scope>
</reference>
<dbReference type="Gene3D" id="3.40.50.720">
    <property type="entry name" value="NAD(P)-binding Rossmann-like Domain"/>
    <property type="match status" value="1"/>
</dbReference>
<dbReference type="AlphaFoldDB" id="A0A381YFA3"/>
<dbReference type="Pfam" id="PF08546">
    <property type="entry name" value="ApbA_C"/>
    <property type="match status" value="1"/>
</dbReference>
<evidence type="ECO:0008006" key="7">
    <source>
        <dbReference type="Google" id="ProtNLM"/>
    </source>
</evidence>
<organism evidence="6">
    <name type="scientific">marine metagenome</name>
    <dbReference type="NCBI Taxonomy" id="408172"/>
    <lineage>
        <taxon>unclassified sequences</taxon>
        <taxon>metagenomes</taxon>
        <taxon>ecological metagenomes</taxon>
    </lineage>
</organism>
<accession>A0A381YFA3</accession>
<dbReference type="GO" id="GO:0005737">
    <property type="term" value="C:cytoplasm"/>
    <property type="evidence" value="ECO:0007669"/>
    <property type="project" value="TreeGrafter"/>
</dbReference>
<dbReference type="GO" id="GO:0008677">
    <property type="term" value="F:2-dehydropantoate 2-reductase activity"/>
    <property type="evidence" value="ECO:0007669"/>
    <property type="project" value="InterPro"/>
</dbReference>
<keyword evidence="2" id="KW-0521">NADP</keyword>
<dbReference type="InterPro" id="IPR003710">
    <property type="entry name" value="ApbA"/>
</dbReference>
<dbReference type="NCBIfam" id="TIGR00745">
    <property type="entry name" value="apbA_panE"/>
    <property type="match status" value="1"/>
</dbReference>
<dbReference type="Pfam" id="PF02558">
    <property type="entry name" value="ApbA"/>
    <property type="match status" value="1"/>
</dbReference>
<comment type="similarity">
    <text evidence="1">Belongs to the ketopantoate reductase family.</text>
</comment>
<dbReference type="Gene3D" id="1.10.1040.10">
    <property type="entry name" value="N-(1-d-carboxylethyl)-l-norvaline Dehydrogenase, domain 2"/>
    <property type="match status" value="1"/>
</dbReference>
<evidence type="ECO:0000256" key="3">
    <source>
        <dbReference type="ARBA" id="ARBA00023002"/>
    </source>
</evidence>
<keyword evidence="3" id="KW-0560">Oxidoreductase</keyword>
<gene>
    <name evidence="6" type="ORF">METZ01_LOCUS128650</name>
</gene>
<dbReference type="InterPro" id="IPR013332">
    <property type="entry name" value="KPR_N"/>
</dbReference>
<feature type="domain" description="Ketopantoate reductase N-terminal" evidence="4">
    <location>
        <begin position="6"/>
        <end position="145"/>
    </location>
</feature>
<dbReference type="SUPFAM" id="SSF48179">
    <property type="entry name" value="6-phosphogluconate dehydrogenase C-terminal domain-like"/>
    <property type="match status" value="1"/>
</dbReference>
<proteinExistence type="inferred from homology"/>
<evidence type="ECO:0000256" key="1">
    <source>
        <dbReference type="ARBA" id="ARBA00007870"/>
    </source>
</evidence>
<dbReference type="PANTHER" id="PTHR21708">
    <property type="entry name" value="PROBABLE 2-DEHYDROPANTOATE 2-REDUCTASE"/>
    <property type="match status" value="1"/>
</dbReference>
<feature type="domain" description="Ketopantoate reductase C-terminal" evidence="5">
    <location>
        <begin position="188"/>
        <end position="329"/>
    </location>
</feature>
<dbReference type="PANTHER" id="PTHR21708:SF26">
    <property type="entry name" value="2-DEHYDROPANTOATE 2-REDUCTASE"/>
    <property type="match status" value="1"/>
</dbReference>
<evidence type="ECO:0000259" key="5">
    <source>
        <dbReference type="Pfam" id="PF08546"/>
    </source>
</evidence>
<dbReference type="InterPro" id="IPR013328">
    <property type="entry name" value="6PGD_dom2"/>
</dbReference>
<dbReference type="InterPro" id="IPR051402">
    <property type="entry name" value="KPR-Related"/>
</dbReference>
<dbReference type="GO" id="GO:0015940">
    <property type="term" value="P:pantothenate biosynthetic process"/>
    <property type="evidence" value="ECO:0007669"/>
    <property type="project" value="InterPro"/>
</dbReference>
<evidence type="ECO:0000256" key="2">
    <source>
        <dbReference type="ARBA" id="ARBA00022857"/>
    </source>
</evidence>
<evidence type="ECO:0000313" key="6">
    <source>
        <dbReference type="EMBL" id="SVA75796.1"/>
    </source>
</evidence>
<protein>
    <recommendedName>
        <fullName evidence="7">2-dehydropantoate 2-reductase</fullName>
    </recommendedName>
</protein>
<dbReference type="InterPro" id="IPR013752">
    <property type="entry name" value="KPA_reductase"/>
</dbReference>
<name>A0A381YFA3_9ZZZZ</name>
<dbReference type="SUPFAM" id="SSF51735">
    <property type="entry name" value="NAD(P)-binding Rossmann-fold domains"/>
    <property type="match status" value="1"/>
</dbReference>
<evidence type="ECO:0000259" key="4">
    <source>
        <dbReference type="Pfam" id="PF02558"/>
    </source>
</evidence>
<sequence length="353" mass="38528">MKTAAIGVGAIAGTLSGFMAREGNDVLMIDPWKEHVDAMNEKGLTLDGIVGEYIVEVEAIHTDEIPRIENKFDMVIVGVKSYDTKNAVNAMLPFMKEDTWVVSPQNSINEIQIAPLVGAHRTIGCITTISAGMYEPAHITRTGSVSQSLQKEPICFTVGELNGEITERVQTIADLFRPAGKTLVTDDLWGQRWSKMVTNCMVNATAGMTGLLSHEVRADKETRNQILNLAIETVKVGRALGYNVKPPMGDFSLEDMERGAGPEGNEDLDKVLQGSPPEVPGRPSMAQDVIKGRKTEIDYLNGMVSEKGKEIGIPTPYSDAVSQILKGVELGEFEVGMDNIQRVSNIVRTYYAK</sequence>
<dbReference type="EMBL" id="UINC01018117">
    <property type="protein sequence ID" value="SVA75796.1"/>
    <property type="molecule type" value="Genomic_DNA"/>
</dbReference>